<gene>
    <name evidence="2" type="ORF">H2200_007437</name>
</gene>
<feature type="compositionally biased region" description="Acidic residues" evidence="1">
    <location>
        <begin position="144"/>
        <end position="155"/>
    </location>
</feature>
<evidence type="ECO:0000256" key="1">
    <source>
        <dbReference type="SAM" id="MobiDB-lite"/>
    </source>
</evidence>
<keyword evidence="3" id="KW-1185">Reference proteome</keyword>
<name>A0AA38X7Z8_9EURO</name>
<sequence>MSSTKNPTVARTPAFFKHCNEVRTYLRTEHRVIEAFELLGVRPEVVKEVAKSARTIWTARNGPTPVNLGKKDAAVTRRREEAEAELRDQCPAVFQIACVEENEERFVRARAPDALIVLANMTLQRLAAWQKNKDTQASRAGSEDVAEEPTTDVDDTEMEDVSNVNEDFNMQTITTAAERSRTPVTATTKPDLFTGPPFSIEVRTAKKGLSMLKLEWKYVLGDGGVPSYDILQNIARAFPHINWQKNILFIHVVNNTNIFIFEQSTLESAFAAWRHRAPAADTFLLYANDYEGLPSTQIPGEASSDK</sequence>
<evidence type="ECO:0000313" key="3">
    <source>
        <dbReference type="Proteomes" id="UP001172673"/>
    </source>
</evidence>
<dbReference type="Proteomes" id="UP001172673">
    <property type="component" value="Unassembled WGS sequence"/>
</dbReference>
<comment type="caution">
    <text evidence="2">The sequence shown here is derived from an EMBL/GenBank/DDBJ whole genome shotgun (WGS) entry which is preliminary data.</text>
</comment>
<organism evidence="2 3">
    <name type="scientific">Cladophialophora chaetospira</name>
    <dbReference type="NCBI Taxonomy" id="386627"/>
    <lineage>
        <taxon>Eukaryota</taxon>
        <taxon>Fungi</taxon>
        <taxon>Dikarya</taxon>
        <taxon>Ascomycota</taxon>
        <taxon>Pezizomycotina</taxon>
        <taxon>Eurotiomycetes</taxon>
        <taxon>Chaetothyriomycetidae</taxon>
        <taxon>Chaetothyriales</taxon>
        <taxon>Herpotrichiellaceae</taxon>
        <taxon>Cladophialophora</taxon>
    </lineage>
</organism>
<dbReference type="AlphaFoldDB" id="A0AA38X7Z8"/>
<reference evidence="2" key="1">
    <citation type="submission" date="2022-10" db="EMBL/GenBank/DDBJ databases">
        <title>Culturing micro-colonial fungi from biological soil crusts in the Mojave desert and describing Neophaeococcomyces mojavensis, and introducing the new genera and species Taxawa tesnikishii.</title>
        <authorList>
            <person name="Kurbessoian T."/>
            <person name="Stajich J.E."/>
        </authorList>
    </citation>
    <scope>NUCLEOTIDE SEQUENCE</scope>
    <source>
        <strain evidence="2">TK_41</strain>
    </source>
</reference>
<evidence type="ECO:0000313" key="2">
    <source>
        <dbReference type="EMBL" id="KAJ9608449.1"/>
    </source>
</evidence>
<dbReference type="EMBL" id="JAPDRK010000010">
    <property type="protein sequence ID" value="KAJ9608449.1"/>
    <property type="molecule type" value="Genomic_DNA"/>
</dbReference>
<feature type="region of interest" description="Disordered" evidence="1">
    <location>
        <begin position="134"/>
        <end position="155"/>
    </location>
</feature>
<protein>
    <submittedName>
        <fullName evidence="2">Uncharacterized protein</fullName>
    </submittedName>
</protein>
<accession>A0AA38X7Z8</accession>
<proteinExistence type="predicted"/>